<organism evidence="1">
    <name type="scientific">marine sediment metagenome</name>
    <dbReference type="NCBI Taxonomy" id="412755"/>
    <lineage>
        <taxon>unclassified sequences</taxon>
        <taxon>metagenomes</taxon>
        <taxon>ecological metagenomes</taxon>
    </lineage>
</organism>
<accession>A0A0F9Y2N1</accession>
<dbReference type="AlphaFoldDB" id="A0A0F9Y2N1"/>
<sequence>MKQGNEELKWRLLKIMLNEIIDFLNEAVKQDSESVDNVFRKISVPATQEMIEHPTIVVTMDGKLRLIGLINGFMEEGGNRLAMTIDDETGKITGFCAVTSQELGLG</sequence>
<proteinExistence type="predicted"/>
<reference evidence="1" key="1">
    <citation type="journal article" date="2015" name="Nature">
        <title>Complex archaea that bridge the gap between prokaryotes and eukaryotes.</title>
        <authorList>
            <person name="Spang A."/>
            <person name="Saw J.H."/>
            <person name="Jorgensen S.L."/>
            <person name="Zaremba-Niedzwiedzka K."/>
            <person name="Martijn J."/>
            <person name="Lind A.E."/>
            <person name="van Eijk R."/>
            <person name="Schleper C."/>
            <person name="Guy L."/>
            <person name="Ettema T.J."/>
        </authorList>
    </citation>
    <scope>NUCLEOTIDE SEQUENCE</scope>
</reference>
<gene>
    <name evidence="1" type="ORF">LCGC14_0141450</name>
</gene>
<dbReference type="EMBL" id="LAZR01000049">
    <property type="protein sequence ID" value="KKN98903.1"/>
    <property type="molecule type" value="Genomic_DNA"/>
</dbReference>
<protein>
    <submittedName>
        <fullName evidence="1">Uncharacterized protein</fullName>
    </submittedName>
</protein>
<comment type="caution">
    <text evidence="1">The sequence shown here is derived from an EMBL/GenBank/DDBJ whole genome shotgun (WGS) entry which is preliminary data.</text>
</comment>
<evidence type="ECO:0000313" key="1">
    <source>
        <dbReference type="EMBL" id="KKN98903.1"/>
    </source>
</evidence>
<name>A0A0F9Y2N1_9ZZZZ</name>